<dbReference type="PROSITE" id="PS50088">
    <property type="entry name" value="ANK_REPEAT"/>
    <property type="match status" value="7"/>
</dbReference>
<dbReference type="SMART" id="SM00248">
    <property type="entry name" value="ANK"/>
    <property type="match status" value="20"/>
</dbReference>
<dbReference type="OMA" id="SPLYVTC"/>
<dbReference type="InterPro" id="IPR036770">
    <property type="entry name" value="Ankyrin_rpt-contain_sf"/>
</dbReference>
<dbReference type="SUPFAM" id="SSF48403">
    <property type="entry name" value="Ankyrin repeat"/>
    <property type="match status" value="3"/>
</dbReference>
<feature type="repeat" description="ANK" evidence="7">
    <location>
        <begin position="792"/>
        <end position="824"/>
    </location>
</feature>
<dbReference type="Gramene" id="OPUNC11G04860.1">
    <property type="protein sequence ID" value="OPUNC11G04860.1"/>
    <property type="gene ID" value="OPUNC11G04860"/>
</dbReference>
<reference evidence="11" key="2">
    <citation type="submission" date="2018-05" db="EMBL/GenBank/DDBJ databases">
        <title>OpunRS2 (Oryza punctata Reference Sequence Version 2).</title>
        <authorList>
            <person name="Zhang J."/>
            <person name="Kudrna D."/>
            <person name="Lee S."/>
            <person name="Talag J."/>
            <person name="Welchert J."/>
            <person name="Wing R.A."/>
        </authorList>
    </citation>
    <scope>NUCLEOTIDE SEQUENCE [LARGE SCALE GENOMIC DNA]</scope>
</reference>
<feature type="repeat" description="ANK" evidence="7">
    <location>
        <begin position="184"/>
        <end position="216"/>
    </location>
</feature>
<feature type="transmembrane region" description="Helical" evidence="9">
    <location>
        <begin position="1127"/>
        <end position="1149"/>
    </location>
</feature>
<dbReference type="Gene3D" id="1.25.40.20">
    <property type="entry name" value="Ankyrin repeat-containing domain"/>
    <property type="match status" value="4"/>
</dbReference>
<feature type="repeat" description="ANK" evidence="7">
    <location>
        <begin position="354"/>
        <end position="386"/>
    </location>
</feature>
<dbReference type="Proteomes" id="UP000026962">
    <property type="component" value="Chromosome 11"/>
</dbReference>
<feature type="transmembrane region" description="Helical" evidence="9">
    <location>
        <begin position="1188"/>
        <end position="1212"/>
    </location>
</feature>
<evidence type="ECO:0000256" key="4">
    <source>
        <dbReference type="ARBA" id="ARBA00022989"/>
    </source>
</evidence>
<accession>A0A0E0MD67</accession>
<evidence type="ECO:0000313" key="11">
    <source>
        <dbReference type="EnsemblPlants" id="OPUNC11G04860.1"/>
    </source>
</evidence>
<dbReference type="STRING" id="4537.A0A0E0MD67"/>
<reference evidence="11" key="1">
    <citation type="submission" date="2015-04" db="UniProtKB">
        <authorList>
            <consortium name="EnsemblPlants"/>
        </authorList>
    </citation>
    <scope>IDENTIFICATION</scope>
</reference>
<keyword evidence="4 9" id="KW-1133">Transmembrane helix</keyword>
<evidence type="ECO:0000256" key="9">
    <source>
        <dbReference type="SAM" id="Phobius"/>
    </source>
</evidence>
<dbReference type="PANTHER" id="PTHR24186">
    <property type="entry name" value="PROTEIN PHOSPHATASE 1 REGULATORY SUBUNIT"/>
    <property type="match status" value="1"/>
</dbReference>
<feature type="region of interest" description="Disordered" evidence="8">
    <location>
        <begin position="1"/>
        <end position="34"/>
    </location>
</feature>
<dbReference type="AlphaFoldDB" id="A0A0E0MD67"/>
<keyword evidence="6 9" id="KW-0472">Membrane</keyword>
<dbReference type="InterPro" id="IPR002110">
    <property type="entry name" value="Ankyrin_rpt"/>
</dbReference>
<keyword evidence="12" id="KW-1185">Reference proteome</keyword>
<feature type="transmembrane region" description="Helical" evidence="9">
    <location>
        <begin position="577"/>
        <end position="595"/>
    </location>
</feature>
<protein>
    <recommendedName>
        <fullName evidence="10">PGG domain-containing protein</fullName>
    </recommendedName>
</protein>
<evidence type="ECO:0000256" key="3">
    <source>
        <dbReference type="ARBA" id="ARBA00022737"/>
    </source>
</evidence>
<feature type="repeat" description="ANK" evidence="7">
    <location>
        <begin position="484"/>
        <end position="508"/>
    </location>
</feature>
<evidence type="ECO:0000256" key="7">
    <source>
        <dbReference type="PROSITE-ProRule" id="PRU00023"/>
    </source>
</evidence>
<dbReference type="PROSITE" id="PS50297">
    <property type="entry name" value="ANK_REP_REGION"/>
    <property type="match status" value="7"/>
</dbReference>
<feature type="domain" description="PGG" evidence="10">
    <location>
        <begin position="1081"/>
        <end position="1185"/>
    </location>
</feature>
<evidence type="ECO:0000256" key="6">
    <source>
        <dbReference type="ARBA" id="ARBA00023136"/>
    </source>
</evidence>
<evidence type="ECO:0000259" key="10">
    <source>
        <dbReference type="Pfam" id="PF13962"/>
    </source>
</evidence>
<dbReference type="GO" id="GO:0005886">
    <property type="term" value="C:plasma membrane"/>
    <property type="evidence" value="ECO:0007669"/>
    <property type="project" value="TreeGrafter"/>
</dbReference>
<evidence type="ECO:0000256" key="8">
    <source>
        <dbReference type="SAM" id="MobiDB-lite"/>
    </source>
</evidence>
<feature type="repeat" description="ANK" evidence="7">
    <location>
        <begin position="997"/>
        <end position="1021"/>
    </location>
</feature>
<dbReference type="Pfam" id="PF13962">
    <property type="entry name" value="PGG"/>
    <property type="match status" value="2"/>
</dbReference>
<dbReference type="Pfam" id="PF12796">
    <property type="entry name" value="Ank_2"/>
    <property type="match status" value="9"/>
</dbReference>
<organism evidence="11">
    <name type="scientific">Oryza punctata</name>
    <name type="common">Red rice</name>
    <dbReference type="NCBI Taxonomy" id="4537"/>
    <lineage>
        <taxon>Eukaryota</taxon>
        <taxon>Viridiplantae</taxon>
        <taxon>Streptophyta</taxon>
        <taxon>Embryophyta</taxon>
        <taxon>Tracheophyta</taxon>
        <taxon>Spermatophyta</taxon>
        <taxon>Magnoliopsida</taxon>
        <taxon>Liliopsida</taxon>
        <taxon>Poales</taxon>
        <taxon>Poaceae</taxon>
        <taxon>BOP clade</taxon>
        <taxon>Oryzoideae</taxon>
        <taxon>Oryzeae</taxon>
        <taxon>Oryzinae</taxon>
        <taxon>Oryza</taxon>
    </lineage>
</organism>
<keyword evidence="2 9" id="KW-0812">Transmembrane</keyword>
<feature type="repeat" description="ANK" evidence="7">
    <location>
        <begin position="926"/>
        <end position="947"/>
    </location>
</feature>
<feature type="transmembrane region" description="Helical" evidence="9">
    <location>
        <begin position="1161"/>
        <end position="1182"/>
    </location>
</feature>
<comment type="subcellular location">
    <subcellularLocation>
        <location evidence="1">Membrane</location>
        <topology evidence="1">Multi-pass membrane protein</topology>
    </subcellularLocation>
</comment>
<name>A0A0E0MD67_ORYPU</name>
<dbReference type="eggNOG" id="KOG4177">
    <property type="taxonomic scope" value="Eukaryota"/>
</dbReference>
<evidence type="ECO:0000256" key="1">
    <source>
        <dbReference type="ARBA" id="ARBA00004141"/>
    </source>
</evidence>
<keyword evidence="3" id="KW-0677">Repeat</keyword>
<evidence type="ECO:0000256" key="2">
    <source>
        <dbReference type="ARBA" id="ARBA00022692"/>
    </source>
</evidence>
<dbReference type="eggNOG" id="KOG0504">
    <property type="taxonomic scope" value="Eukaryota"/>
</dbReference>
<proteinExistence type="predicted"/>
<feature type="transmembrane region" description="Helical" evidence="9">
    <location>
        <begin position="530"/>
        <end position="547"/>
    </location>
</feature>
<sequence length="1271" mass="135599">MDHHVVQLAQQRPGSPSADQTTPPPPAAAANGEAPRMEMCPSLYRAARSGRSEEVMALLLQQRHGAGAGLRQVAGLLCLRGEECRGLRRYSKRGIIQHEQCNLLEVMAERNTVLHVAAEKGHGELIQELYRRFINDNCFLSHRNSVLDTPLHCAARAGHTGAMTILVHLAQDNEENILGCQNTAGDTALHLAARHGHGATVKALVAARAKATELNKAGVSPLYLAVMSRSVPAVRAIVTTCSDASPDGPSSENALHAAVFRSLGIIQHEQCNLLEVMAERNTVLHVAAEKGHGELIQELYRRFINDNCFLSHRNSVLDTPLHCAARAGHTGAMTILVHLAQDNEENILGCQNTAGDTALHLAARHGHGATVKALVAARAKATELNKAGVSPLYLAVMSRSVPAVRAIVTTCSDASPDGPSSENALHAAVFRSLGPALMPSSSVTAMARPSCTPRAVREKRSSVVSLAIKKHKQVSGLLNAQDGDGKTPLHIAVVAGAPGIVNALLQKGKVQTDVLNDDGHTTLDLASTSINLFNMVSFVVTLLAFGAQGRPQRNDHLKPWKGRDDIGKGIERTSDSLAVVAVLIATVAFAAGFNMPGGYGDNVRHGVPRGHVLVQVVHGPGRHRRSGIGGGRDAARLREGVALHRLVEELRGGVALHPFAVASVYNGLLVTVINSITFAAGERRRSWRCFCNNGMALEQDIVKSLHGQCDLLEVTAERNTILHVAAEKGHGELIQELYHRIIKDNGFLSRRNSALDTPLHCAARAGHTNAVTILVNLAQDSEENILGCQNAAGDTALHLASRHGHGATVEALVAARAMATELNKAGVSPLYLAVMSRSVPAVRAIVSTCSEASPIGPSSQNALHAAVFRSLEMVHLLLQWKPELASQVDCNGSTPLHFAASNGNHRIVRAILATAPPDTVYMKDLDGISALHVAARLGHVDIVKQLFGICPDAVELRDGHGETFLHTAVREKRSSIVSLAIKKHKQVGGLLDAQDGDGNTPLHIAVVAGSPGIVHTLLHKGKVQSDVLNNDGHTPLDLASTSTSLFNMVKFVVALVAFGAQGRPQRNDHLKPWSGRDIGKGIERTSDSFAVVAGLITTAAFAAGFNMPGGYGDDGTASLKGRLSFKWFIFLDAIGVAASVVAVILLVYGKASRSAGSWKSFVAALHCMWVSLVSLILAFFAASRAVMGTLSVVSIVFMVIYVLIIVLATLVARWVEPVTTTRTLWRFVWLNHRAHAVRRQYPFAVASVYNCLFFSVINFIIFVGLGGGCNL</sequence>
<feature type="transmembrane region" description="Helical" evidence="9">
    <location>
        <begin position="1243"/>
        <end position="1265"/>
    </location>
</feature>
<feature type="repeat" description="ANK" evidence="7">
    <location>
        <begin position="891"/>
        <end position="912"/>
    </location>
</feature>
<dbReference type="PANTHER" id="PTHR24186:SF41">
    <property type="entry name" value="PGG DOMAIN-CONTAINING PROTEIN"/>
    <property type="match status" value="1"/>
</dbReference>
<feature type="transmembrane region" description="Helical" evidence="9">
    <location>
        <begin position="659"/>
        <end position="680"/>
    </location>
</feature>
<feature type="domain" description="PGG" evidence="10">
    <location>
        <begin position="569"/>
        <end position="602"/>
    </location>
</feature>
<feature type="compositionally biased region" description="Polar residues" evidence="8">
    <location>
        <begin position="8"/>
        <end position="21"/>
    </location>
</feature>
<evidence type="ECO:0000256" key="5">
    <source>
        <dbReference type="ARBA" id="ARBA00023043"/>
    </source>
</evidence>
<dbReference type="EnsemblPlants" id="OPUNC11G04860.1">
    <property type="protein sequence ID" value="OPUNC11G04860.1"/>
    <property type="gene ID" value="OPUNC11G04860"/>
</dbReference>
<keyword evidence="5 7" id="KW-0040">ANK repeat</keyword>
<feature type="transmembrane region" description="Helical" evidence="9">
    <location>
        <begin position="1089"/>
        <end position="1107"/>
    </location>
</feature>
<evidence type="ECO:0000313" key="12">
    <source>
        <dbReference type="Proteomes" id="UP000026962"/>
    </source>
</evidence>
<dbReference type="InterPro" id="IPR026961">
    <property type="entry name" value="PGG_dom"/>
</dbReference>